<keyword evidence="2" id="KW-0560">Oxidoreductase</keyword>
<evidence type="ECO:0000313" key="3">
    <source>
        <dbReference type="Proteomes" id="UP000194360"/>
    </source>
</evidence>
<reference evidence="2 3" key="1">
    <citation type="submission" date="2016-09" db="EMBL/GenBank/DDBJ databases">
        <title>Pseudonocardia autotrophica DSM535, a candidate organism with high potential of specific P450 cytochromes.</title>
        <authorList>
            <person name="Grumaz C."/>
            <person name="Vainshtein Y."/>
            <person name="Kirstahler P."/>
            <person name="Sohn K."/>
        </authorList>
    </citation>
    <scope>NUCLEOTIDE SEQUENCE [LARGE SCALE GENOMIC DNA]</scope>
    <source>
        <strain evidence="2 3">DSM 535</strain>
    </source>
</reference>
<comment type="caution">
    <text evidence="2">The sequence shown here is derived from an EMBL/GenBank/DDBJ whole genome shotgun (WGS) entry which is preliminary data.</text>
</comment>
<dbReference type="SUPFAM" id="SSF51905">
    <property type="entry name" value="FAD/NAD(P)-binding domain"/>
    <property type="match status" value="1"/>
</dbReference>
<dbReference type="InterPro" id="IPR002937">
    <property type="entry name" value="Amino_oxidase"/>
</dbReference>
<feature type="domain" description="Amine oxidase" evidence="1">
    <location>
        <begin position="119"/>
        <end position="325"/>
    </location>
</feature>
<dbReference type="Proteomes" id="UP000194360">
    <property type="component" value="Unassembled WGS sequence"/>
</dbReference>
<protein>
    <submittedName>
        <fullName evidence="2">Hydroxyneurosporene desaturase</fullName>
        <ecNumber evidence="2">1.3.99.27</ecNumber>
    </submittedName>
</protein>
<evidence type="ECO:0000313" key="2">
    <source>
        <dbReference type="EMBL" id="OSY39244.1"/>
    </source>
</evidence>
<dbReference type="EC" id="1.3.99.27" evidence="2"/>
<dbReference type="PANTHER" id="PTHR16128">
    <property type="entry name" value="FAD/NAD(P)-BINDING OXIDOREDUCTASE FAMILY PROTEIN"/>
    <property type="match status" value="1"/>
</dbReference>
<dbReference type="PANTHER" id="PTHR16128:SF5">
    <property type="entry name" value="FAD_NAD(P)-BINDING OXIDOREDUCTASE FAMILY PROTEIN"/>
    <property type="match status" value="1"/>
</dbReference>
<dbReference type="Gene3D" id="3.50.50.60">
    <property type="entry name" value="FAD/NAD(P)-binding domain"/>
    <property type="match status" value="1"/>
</dbReference>
<gene>
    <name evidence="2" type="primary">crtD</name>
    <name evidence="2" type="ORF">BG845_03514</name>
</gene>
<dbReference type="AlphaFoldDB" id="A0A1Y2MVM1"/>
<dbReference type="Pfam" id="PF01593">
    <property type="entry name" value="Amino_oxidase"/>
    <property type="match status" value="1"/>
</dbReference>
<sequence>MTLTAGGRGGKRRPKFVGVGVIVIGAGISGVTCAGELAARGVDVVLLERAGDVGGRLAVHRHDGRPADIGAAYFTVSDEEFEARVRRWRRDGLVREWTDTLAVFVAGTRGADSPGPMRWAAPGGLRSLVTESARDLTVHTRREVREVRPGPDGRPRVDGEPCDAVVVAMPDPQAARLLDPHTAAGAAVADREWDPVLALTLGFAHRDWPELPAAFVNDHPVLSSVADDGDRRGDGAPVLVAHSTGALARAYDAVPDGATATMTAAVRRLLGIGAEPEWTHQHRWRFAAPWEQREQAFHLDDDGIGLAGDGWGRSRVQTAWLSGLRIGRELAGRLGG</sequence>
<organism evidence="2 3">
    <name type="scientific">Pseudonocardia autotrophica</name>
    <name type="common">Amycolata autotrophica</name>
    <name type="synonym">Nocardia autotrophica</name>
    <dbReference type="NCBI Taxonomy" id="2074"/>
    <lineage>
        <taxon>Bacteria</taxon>
        <taxon>Bacillati</taxon>
        <taxon>Actinomycetota</taxon>
        <taxon>Actinomycetes</taxon>
        <taxon>Pseudonocardiales</taxon>
        <taxon>Pseudonocardiaceae</taxon>
        <taxon>Pseudonocardia</taxon>
    </lineage>
</organism>
<accession>A0A1Y2MVM1</accession>
<dbReference type="EMBL" id="MIGB01000018">
    <property type="protein sequence ID" value="OSY39244.1"/>
    <property type="molecule type" value="Genomic_DNA"/>
</dbReference>
<dbReference type="InterPro" id="IPR036188">
    <property type="entry name" value="FAD/NAD-bd_sf"/>
</dbReference>
<dbReference type="STRING" id="2074.BG845_03514"/>
<dbReference type="Pfam" id="PF13450">
    <property type="entry name" value="NAD_binding_8"/>
    <property type="match status" value="1"/>
</dbReference>
<proteinExistence type="predicted"/>
<dbReference type="Gene3D" id="3.90.660.10">
    <property type="match status" value="1"/>
</dbReference>
<evidence type="ECO:0000259" key="1">
    <source>
        <dbReference type="Pfam" id="PF01593"/>
    </source>
</evidence>
<keyword evidence="3" id="KW-1185">Reference proteome</keyword>
<name>A0A1Y2MVM1_PSEAH</name>
<dbReference type="GO" id="GO:0016491">
    <property type="term" value="F:oxidoreductase activity"/>
    <property type="evidence" value="ECO:0007669"/>
    <property type="project" value="UniProtKB-KW"/>
</dbReference>